<reference evidence="5" key="1">
    <citation type="journal article" date="2014" name="Int. J. Syst. Evol. Microbiol.">
        <title>Complete genome sequence of Corynebacterium casei LMG S-19264T (=DSM 44701T), isolated from a smear-ripened cheese.</title>
        <authorList>
            <consortium name="US DOE Joint Genome Institute (JGI-PGF)"/>
            <person name="Walter F."/>
            <person name="Albersmeier A."/>
            <person name="Kalinowski J."/>
            <person name="Ruckert C."/>
        </authorList>
    </citation>
    <scope>NUCLEOTIDE SEQUENCE</scope>
    <source>
        <strain evidence="5">JCM 19831</strain>
    </source>
</reference>
<organism evidence="5 6">
    <name type="scientific">Dactylosporangium sucinum</name>
    <dbReference type="NCBI Taxonomy" id="1424081"/>
    <lineage>
        <taxon>Bacteria</taxon>
        <taxon>Bacillati</taxon>
        <taxon>Actinomycetota</taxon>
        <taxon>Actinomycetes</taxon>
        <taxon>Micromonosporales</taxon>
        <taxon>Micromonosporaceae</taxon>
        <taxon>Dactylosporangium</taxon>
    </lineage>
</organism>
<evidence type="ECO:0000259" key="4">
    <source>
        <dbReference type="Pfam" id="PF11611"/>
    </source>
</evidence>
<dbReference type="Gene3D" id="2.60.40.1240">
    <property type="match status" value="1"/>
</dbReference>
<dbReference type="Pfam" id="PF11611">
    <property type="entry name" value="DUF4352"/>
    <property type="match status" value="1"/>
</dbReference>
<proteinExistence type="predicted"/>
<accession>A0A917X245</accession>
<dbReference type="InterPro" id="IPR029051">
    <property type="entry name" value="DUF4352"/>
</dbReference>
<evidence type="ECO:0000313" key="5">
    <source>
        <dbReference type="EMBL" id="GGM53172.1"/>
    </source>
</evidence>
<dbReference type="RefSeq" id="WP_190253665.1">
    <property type="nucleotide sequence ID" value="NZ_BMPI01000035.1"/>
</dbReference>
<keyword evidence="3" id="KW-0812">Transmembrane</keyword>
<evidence type="ECO:0000256" key="2">
    <source>
        <dbReference type="SAM" id="MobiDB-lite"/>
    </source>
</evidence>
<name>A0A917X245_9ACTN</name>
<reference evidence="5" key="2">
    <citation type="submission" date="2020-09" db="EMBL/GenBank/DDBJ databases">
        <authorList>
            <person name="Sun Q."/>
            <person name="Ohkuma M."/>
        </authorList>
    </citation>
    <scope>NUCLEOTIDE SEQUENCE</scope>
    <source>
        <strain evidence="5">JCM 19831</strain>
    </source>
</reference>
<gene>
    <name evidence="5" type="ORF">GCM10007977_063550</name>
</gene>
<evidence type="ECO:0000313" key="6">
    <source>
        <dbReference type="Proteomes" id="UP000642070"/>
    </source>
</evidence>
<feature type="domain" description="DUF4352" evidence="4">
    <location>
        <begin position="126"/>
        <end position="244"/>
    </location>
</feature>
<evidence type="ECO:0000256" key="3">
    <source>
        <dbReference type="SAM" id="Phobius"/>
    </source>
</evidence>
<feature type="region of interest" description="Disordered" evidence="2">
    <location>
        <begin position="1"/>
        <end position="47"/>
    </location>
</feature>
<keyword evidence="1" id="KW-0732">Signal</keyword>
<protein>
    <submittedName>
        <fullName evidence="5">Mpr protein</fullName>
    </submittedName>
</protein>
<feature type="compositionally biased region" description="Pro residues" evidence="2">
    <location>
        <begin position="7"/>
        <end position="23"/>
    </location>
</feature>
<comment type="caution">
    <text evidence="5">The sequence shown here is derived from an EMBL/GenBank/DDBJ whole genome shotgun (WGS) entry which is preliminary data.</text>
</comment>
<keyword evidence="3" id="KW-1133">Transmembrane helix</keyword>
<dbReference type="InterPro" id="IPR029050">
    <property type="entry name" value="Immunoprotect_excell_Ig-like"/>
</dbReference>
<dbReference type="AlphaFoldDB" id="A0A917X245"/>
<dbReference type="Proteomes" id="UP000642070">
    <property type="component" value="Unassembled WGS sequence"/>
</dbReference>
<feature type="transmembrane region" description="Helical" evidence="3">
    <location>
        <begin position="48"/>
        <end position="75"/>
    </location>
</feature>
<dbReference type="EMBL" id="BMPI01000035">
    <property type="protein sequence ID" value="GGM53172.1"/>
    <property type="molecule type" value="Genomic_DNA"/>
</dbReference>
<keyword evidence="3" id="KW-0472">Membrane</keyword>
<feature type="compositionally biased region" description="Pro residues" evidence="2">
    <location>
        <begin position="30"/>
        <end position="42"/>
    </location>
</feature>
<feature type="compositionally biased region" description="Low complexity" evidence="2">
    <location>
        <begin position="88"/>
        <end position="120"/>
    </location>
</feature>
<evidence type="ECO:0000256" key="1">
    <source>
        <dbReference type="ARBA" id="ARBA00022729"/>
    </source>
</evidence>
<feature type="region of interest" description="Disordered" evidence="2">
    <location>
        <begin position="78"/>
        <end position="123"/>
    </location>
</feature>
<keyword evidence="6" id="KW-1185">Reference proteome</keyword>
<sequence>MTYPDPRQQPPTGPIRPQPPGFHPPTSGFPAPPPFPPPPPGPPKKKGLSAGAIVGIVLGSVVALCCVVGVIFAAVSDPPKKNTADEQPAPAASNAAGSGAPASGAPASAATTPAKPAKTSDVAAAGTAVRDGKFEFKVVKGPECGKKQIGNEKAQGHYCTITLNIKNIGNDARTFDDSNVIAYSADGARFETDGVAGMYANPDGETFLEKINPGNQVTAIIVFDVATTVKLTTLEVHDSMFSRGAKVALA</sequence>